<protein>
    <submittedName>
        <fullName evidence="3">Flavodoxin</fullName>
    </submittedName>
</protein>
<dbReference type="Proteomes" id="UP000671995">
    <property type="component" value="Chromosome"/>
</dbReference>
<dbReference type="Pfam" id="PF12682">
    <property type="entry name" value="Flavodoxin_4"/>
    <property type="match status" value="1"/>
</dbReference>
<feature type="chain" id="PRO_5037517332" evidence="1">
    <location>
        <begin position="18"/>
        <end position="206"/>
    </location>
</feature>
<dbReference type="AlphaFoldDB" id="A0A975F1Z3"/>
<organism evidence="3 4">
    <name type="scientific">Treponema parvum</name>
    <dbReference type="NCBI Taxonomy" id="138851"/>
    <lineage>
        <taxon>Bacteria</taxon>
        <taxon>Pseudomonadati</taxon>
        <taxon>Spirochaetota</taxon>
        <taxon>Spirochaetia</taxon>
        <taxon>Spirochaetales</taxon>
        <taxon>Treponemataceae</taxon>
        <taxon>Treponema</taxon>
    </lineage>
</organism>
<sequence length="206" mass="22396">MLTAALAVLLPIITVNGAANLFAQTTLSGAKKDAKILVAYFSRADENYNVGVIEKGNTQILAEFIADELKADTFRIQTVTPYPKAYKACTDTAMAEQKKKARPKLAGTLPNLSEYDIIFLGYPIWWGDLPMAVYTFLEGGDFAGKTIIPFCTHEGSGDAGTARRIESACPKAKVLPVFSMRGQTAQRSQDAAKRDTLKWLGGIKLN</sequence>
<evidence type="ECO:0000256" key="1">
    <source>
        <dbReference type="SAM" id="SignalP"/>
    </source>
</evidence>
<dbReference type="InterPro" id="IPR029039">
    <property type="entry name" value="Flavoprotein-like_sf"/>
</dbReference>
<dbReference type="PANTHER" id="PTHR39201">
    <property type="entry name" value="EXPORTED PROTEIN-RELATED"/>
    <property type="match status" value="1"/>
</dbReference>
<dbReference type="GO" id="GO:0010181">
    <property type="term" value="F:FMN binding"/>
    <property type="evidence" value="ECO:0007669"/>
    <property type="project" value="InterPro"/>
</dbReference>
<name>A0A975F1Z3_9SPIR</name>
<evidence type="ECO:0000313" key="3">
    <source>
        <dbReference type="EMBL" id="QTQ12947.1"/>
    </source>
</evidence>
<reference evidence="3" key="2">
    <citation type="journal article" date="2021" name="Microbiol. Resour. Announc.">
        <title>Complete Genome Sequences of Three Human Oral Treponema parvum Isolates.</title>
        <authorList>
            <person name="Zeng H."/>
            <person name="Watt R.M."/>
        </authorList>
    </citation>
    <scope>NUCLEOTIDE SEQUENCE</scope>
    <source>
        <strain evidence="3">ATCC 700773</strain>
    </source>
</reference>
<reference evidence="3" key="1">
    <citation type="submission" date="2020-05" db="EMBL/GenBank/DDBJ databases">
        <authorList>
            <person name="Zeng H."/>
            <person name="Chan Y.K."/>
            <person name="Watt R.M."/>
        </authorList>
    </citation>
    <scope>NUCLEOTIDE SEQUENCE</scope>
    <source>
        <strain evidence="3">ATCC 700773</strain>
    </source>
</reference>
<feature type="domain" description="Flavodoxin-like" evidence="2">
    <location>
        <begin position="35"/>
        <end position="183"/>
    </location>
</feature>
<dbReference type="InterPro" id="IPR008254">
    <property type="entry name" value="Flavodoxin/NO_synth"/>
</dbReference>
<keyword evidence="1" id="KW-0732">Signal</keyword>
<feature type="signal peptide" evidence="1">
    <location>
        <begin position="1"/>
        <end position="17"/>
    </location>
</feature>
<dbReference type="Gene3D" id="3.40.50.360">
    <property type="match status" value="1"/>
</dbReference>
<evidence type="ECO:0000259" key="2">
    <source>
        <dbReference type="Pfam" id="PF12682"/>
    </source>
</evidence>
<evidence type="ECO:0000313" key="4">
    <source>
        <dbReference type="Proteomes" id="UP000671995"/>
    </source>
</evidence>
<accession>A0A975F1Z3</accession>
<proteinExistence type="predicted"/>
<dbReference type="SUPFAM" id="SSF52218">
    <property type="entry name" value="Flavoproteins"/>
    <property type="match status" value="1"/>
</dbReference>
<gene>
    <name evidence="3" type="ORF">HRI96_10360</name>
</gene>
<dbReference type="EMBL" id="CP054257">
    <property type="protein sequence ID" value="QTQ12947.1"/>
    <property type="molecule type" value="Genomic_DNA"/>
</dbReference>
<dbReference type="PANTHER" id="PTHR39201:SF1">
    <property type="entry name" value="FLAVODOXIN-LIKE DOMAIN-CONTAINING PROTEIN"/>
    <property type="match status" value="1"/>
</dbReference>